<organism evidence="2 3">
    <name type="scientific">Hibiscus sabdariffa</name>
    <name type="common">roselle</name>
    <dbReference type="NCBI Taxonomy" id="183260"/>
    <lineage>
        <taxon>Eukaryota</taxon>
        <taxon>Viridiplantae</taxon>
        <taxon>Streptophyta</taxon>
        <taxon>Embryophyta</taxon>
        <taxon>Tracheophyta</taxon>
        <taxon>Spermatophyta</taxon>
        <taxon>Magnoliopsida</taxon>
        <taxon>eudicotyledons</taxon>
        <taxon>Gunneridae</taxon>
        <taxon>Pentapetalae</taxon>
        <taxon>rosids</taxon>
        <taxon>malvids</taxon>
        <taxon>Malvales</taxon>
        <taxon>Malvaceae</taxon>
        <taxon>Malvoideae</taxon>
        <taxon>Hibiscus</taxon>
    </lineage>
</organism>
<keyword evidence="1" id="KW-1133">Transmembrane helix</keyword>
<comment type="caution">
    <text evidence="2">The sequence shown here is derived from an EMBL/GenBank/DDBJ whole genome shotgun (WGS) entry which is preliminary data.</text>
</comment>
<protein>
    <recommendedName>
        <fullName evidence="4">Secreted protein</fullName>
    </recommendedName>
</protein>
<evidence type="ECO:0000313" key="2">
    <source>
        <dbReference type="EMBL" id="KAK8991561.1"/>
    </source>
</evidence>
<dbReference type="Proteomes" id="UP001396334">
    <property type="component" value="Unassembled WGS sequence"/>
</dbReference>
<keyword evidence="1" id="KW-0472">Membrane</keyword>
<feature type="transmembrane region" description="Helical" evidence="1">
    <location>
        <begin position="20"/>
        <end position="39"/>
    </location>
</feature>
<sequence length="87" mass="9701">MGPCFLESLTLWLPIATSSKISLLLLASLSLSRASLLALTSMLRLVRMRILCDLALAAATEGLNRRRDWCFHCLDVTTPMEEKGHQK</sequence>
<name>A0ABR2PTJ9_9ROSI</name>
<gene>
    <name evidence="2" type="ORF">V6N11_062567</name>
</gene>
<keyword evidence="3" id="KW-1185">Reference proteome</keyword>
<reference evidence="2 3" key="1">
    <citation type="journal article" date="2024" name="G3 (Bethesda)">
        <title>Genome assembly of Hibiscus sabdariffa L. provides insights into metabolisms of medicinal natural products.</title>
        <authorList>
            <person name="Kim T."/>
        </authorList>
    </citation>
    <scope>NUCLEOTIDE SEQUENCE [LARGE SCALE GENOMIC DNA]</scope>
    <source>
        <strain evidence="2">TK-2024</strain>
        <tissue evidence="2">Old leaves</tissue>
    </source>
</reference>
<accession>A0ABR2PTJ9</accession>
<evidence type="ECO:0008006" key="4">
    <source>
        <dbReference type="Google" id="ProtNLM"/>
    </source>
</evidence>
<proteinExistence type="predicted"/>
<evidence type="ECO:0000256" key="1">
    <source>
        <dbReference type="SAM" id="Phobius"/>
    </source>
</evidence>
<dbReference type="EMBL" id="JBBPBN010000052">
    <property type="protein sequence ID" value="KAK8991561.1"/>
    <property type="molecule type" value="Genomic_DNA"/>
</dbReference>
<keyword evidence="1" id="KW-0812">Transmembrane</keyword>
<evidence type="ECO:0000313" key="3">
    <source>
        <dbReference type="Proteomes" id="UP001396334"/>
    </source>
</evidence>